<name>A0ABW7C8A9_9CYAN</name>
<dbReference type="Gene3D" id="1.25.40.10">
    <property type="entry name" value="Tetratricopeptide repeat domain"/>
    <property type="match status" value="4"/>
</dbReference>
<reference evidence="3" key="1">
    <citation type="journal article" date="2024" name="Algal Res.">
        <title>Biochemical, toxicological and genomic investigation of a high-biomass producing Limnothrix strain isolated from Italian shallow drinking water reservoir.</title>
        <authorList>
            <person name="Simonazzi M."/>
            <person name="Shishido T.K."/>
            <person name="Delbaje E."/>
            <person name="Wahlsten M."/>
            <person name="Fewer D.P."/>
            <person name="Sivonen K."/>
            <person name="Pezzolesi L."/>
            <person name="Pistocchi R."/>
        </authorList>
    </citation>
    <scope>NUCLEOTIDE SEQUENCE [LARGE SCALE GENOMIC DNA]</scope>
    <source>
        <strain evidence="3">LRLZ20PSL1</strain>
    </source>
</reference>
<evidence type="ECO:0000256" key="1">
    <source>
        <dbReference type="PROSITE-ProRule" id="PRU00339"/>
    </source>
</evidence>
<dbReference type="SUPFAM" id="SSF48452">
    <property type="entry name" value="TPR-like"/>
    <property type="match status" value="1"/>
</dbReference>
<accession>A0ABW7C8A9</accession>
<feature type="repeat" description="TPR" evidence="1">
    <location>
        <begin position="198"/>
        <end position="231"/>
    </location>
</feature>
<dbReference type="PANTHER" id="PTHR44809">
    <property type="match status" value="1"/>
</dbReference>
<proteinExistence type="predicted"/>
<dbReference type="EMBL" id="JAZAQF010000028">
    <property type="protein sequence ID" value="MFG3817088.1"/>
    <property type="molecule type" value="Genomic_DNA"/>
</dbReference>
<dbReference type="Gene3D" id="3.40.50.2000">
    <property type="entry name" value="Glycogen Phosphorylase B"/>
    <property type="match status" value="1"/>
</dbReference>
<dbReference type="RefSeq" id="WP_393011150.1">
    <property type="nucleotide sequence ID" value="NZ_JAZAQF010000028.1"/>
</dbReference>
<evidence type="ECO:0000313" key="3">
    <source>
        <dbReference type="Proteomes" id="UP001604335"/>
    </source>
</evidence>
<dbReference type="SUPFAM" id="SSF53756">
    <property type="entry name" value="UDP-Glycosyltransferase/glycogen phosphorylase"/>
    <property type="match status" value="1"/>
</dbReference>
<keyword evidence="3" id="KW-1185">Reference proteome</keyword>
<dbReference type="Proteomes" id="UP001604335">
    <property type="component" value="Unassembled WGS sequence"/>
</dbReference>
<dbReference type="InterPro" id="IPR011990">
    <property type="entry name" value="TPR-like_helical_dom_sf"/>
</dbReference>
<dbReference type="InterPro" id="IPR019734">
    <property type="entry name" value="TPR_rpt"/>
</dbReference>
<comment type="caution">
    <text evidence="2">The sequence shown here is derived from an EMBL/GenBank/DDBJ whole genome shotgun (WGS) entry which is preliminary data.</text>
</comment>
<organism evidence="2 3">
    <name type="scientific">Limnothrix redekei LRLZ20PSL1</name>
    <dbReference type="NCBI Taxonomy" id="3112953"/>
    <lineage>
        <taxon>Bacteria</taxon>
        <taxon>Bacillati</taxon>
        <taxon>Cyanobacteriota</taxon>
        <taxon>Cyanophyceae</taxon>
        <taxon>Pseudanabaenales</taxon>
        <taxon>Pseudanabaenaceae</taxon>
        <taxon>Limnothrix</taxon>
    </lineage>
</organism>
<keyword evidence="1" id="KW-0802">TPR repeat</keyword>
<dbReference type="Pfam" id="PF13414">
    <property type="entry name" value="TPR_11"/>
    <property type="match status" value="1"/>
</dbReference>
<feature type="repeat" description="TPR" evidence="1">
    <location>
        <begin position="164"/>
        <end position="197"/>
    </location>
</feature>
<protein>
    <submittedName>
        <fullName evidence="2">Tetratricopeptide repeat-containing glycosyltransferase family protein</fullName>
    </submittedName>
</protein>
<dbReference type="InterPro" id="IPR052943">
    <property type="entry name" value="TMTC_O-mannosyl-trnsfr"/>
</dbReference>
<evidence type="ECO:0000313" key="2">
    <source>
        <dbReference type="EMBL" id="MFG3817088.1"/>
    </source>
</evidence>
<dbReference type="PROSITE" id="PS50005">
    <property type="entry name" value="TPR"/>
    <property type="match status" value="3"/>
</dbReference>
<gene>
    <name evidence="2" type="ORF">VPK24_05525</name>
</gene>
<feature type="repeat" description="TPR" evidence="1">
    <location>
        <begin position="232"/>
        <end position="265"/>
    </location>
</feature>
<dbReference type="Pfam" id="PF13432">
    <property type="entry name" value="TPR_16"/>
    <property type="match status" value="2"/>
</dbReference>
<dbReference type="PANTHER" id="PTHR44809:SF1">
    <property type="entry name" value="PROTEIN O-MANNOSYL-TRANSFERASE TMTC1"/>
    <property type="match status" value="1"/>
</dbReference>
<sequence length="586" mass="66549">MSSIISKWRDRLCHMPNAAELYQQLATDLWAAGQLAAADRALAQALKLAPDRASFWVQRSTLAHQLGDIQRAETDQWRALELDPQLVSSRDHLQLGNQLAQQGKLAQARQCYEWAIAQDHQCWEAYFNWGWVAQKSQNFAAEIQIYQRAIAQGCPDPRLPDRLAQAWARLGKAAYLDRAYNQSIQAYQHALNLNDQQASYWSDLGCALTAAGQWTEAETAHQKAIALDPQTANYHYNLGNFYWKKADYLQAISAFQNAIQCNLQDAKSHWNLSHILLALGQLTEGFREYEWRWTTVQPPPELPHPQWQGESLHGRTILLQAEQGLGDSLQFIRYADLLASWGASVWFSGPAVLHRLFAQLPPIDRVLPVLEPGQILPGVDYRSPLLSLPHQCKTDWATIPNQIPYLTVDPAWPLPPPFKELPAKPKKIGIVWASGYRVEDELHDIYLDKSLPCELLLKALQEFPVMLYSLQVGKNAQDYQPLMGQFPDLNLVDCSPWIRDFADTAAICQQLDLLISVDTSVVHLAGGLGKPTWVLLPARCDWRWLLDRPDSPWYPTMRLFRQAKPGDWSEPLQQARSTLSNWLTTS</sequence>
<dbReference type="SMART" id="SM00028">
    <property type="entry name" value="TPR"/>
    <property type="match status" value="7"/>
</dbReference>